<evidence type="ECO:0000256" key="1">
    <source>
        <dbReference type="SAM" id="Phobius"/>
    </source>
</evidence>
<keyword evidence="1" id="KW-1133">Transmembrane helix</keyword>
<feature type="transmembrane region" description="Helical" evidence="1">
    <location>
        <begin position="28"/>
        <end position="49"/>
    </location>
</feature>
<keyword evidence="1" id="KW-0812">Transmembrane</keyword>
<dbReference type="EMBL" id="CAADGH010000108">
    <property type="protein sequence ID" value="VFK77194.1"/>
    <property type="molecule type" value="Genomic_DNA"/>
</dbReference>
<evidence type="ECO:0000313" key="3">
    <source>
        <dbReference type="EMBL" id="VFK77194.1"/>
    </source>
</evidence>
<accession>A0A451BFX3</accession>
<keyword evidence="1" id="KW-0472">Membrane</keyword>
<proteinExistence type="predicted"/>
<sequence length="161" mass="18237">MFSNIISSPRNRDQAISELEHISGKMRITSMLIMLTTVVNIMLTLWITYGMSTLNLSRREIYELVHVAWFCTIFAIIVVLLFDFFKRKGDACFEELSDELHGSKVPNEDFSLSARIVMRSYSKYASLPLIPGQFGPGIMAGVNILLPFLILTFMTAVGFRS</sequence>
<name>A0A451BFX3_9GAMM</name>
<evidence type="ECO:0000313" key="2">
    <source>
        <dbReference type="EMBL" id="VFK35206.1"/>
    </source>
</evidence>
<dbReference type="EMBL" id="CAADFQ010000104">
    <property type="protein sequence ID" value="VFK35206.1"/>
    <property type="molecule type" value="Genomic_DNA"/>
</dbReference>
<gene>
    <name evidence="3" type="ORF">BECKMB1821H_GA0114242_11089</name>
    <name evidence="2" type="ORF">BECKMB1821I_GA0114274_11049</name>
</gene>
<reference evidence="3" key="1">
    <citation type="submission" date="2019-02" db="EMBL/GenBank/DDBJ databases">
        <authorList>
            <person name="Gruber-Vodicka R. H."/>
            <person name="Seah K. B. B."/>
        </authorList>
    </citation>
    <scope>NUCLEOTIDE SEQUENCE</scope>
    <source>
        <strain evidence="3">BECK_BZ198</strain>
        <strain evidence="2">BECK_BZ199</strain>
    </source>
</reference>
<protein>
    <submittedName>
        <fullName evidence="3">Uncharacterized protein</fullName>
    </submittedName>
</protein>
<feature type="transmembrane region" description="Helical" evidence="1">
    <location>
        <begin position="138"/>
        <end position="159"/>
    </location>
</feature>
<feature type="transmembrane region" description="Helical" evidence="1">
    <location>
        <begin position="61"/>
        <end position="82"/>
    </location>
</feature>
<dbReference type="AlphaFoldDB" id="A0A451BFX3"/>
<organism evidence="3">
    <name type="scientific">Candidatus Kentrum sp. MB</name>
    <dbReference type="NCBI Taxonomy" id="2138164"/>
    <lineage>
        <taxon>Bacteria</taxon>
        <taxon>Pseudomonadati</taxon>
        <taxon>Pseudomonadota</taxon>
        <taxon>Gammaproteobacteria</taxon>
        <taxon>Candidatus Kentrum</taxon>
    </lineage>
</organism>